<dbReference type="EMBL" id="JANUGW010000011">
    <property type="protein sequence ID" value="MCS0583131.1"/>
    <property type="molecule type" value="Genomic_DNA"/>
</dbReference>
<evidence type="ECO:0000313" key="2">
    <source>
        <dbReference type="EMBL" id="MCS0583131.1"/>
    </source>
</evidence>
<protein>
    <submittedName>
        <fullName evidence="2">Uncharacterized protein</fullName>
    </submittedName>
</protein>
<feature type="region of interest" description="Disordered" evidence="1">
    <location>
        <begin position="1"/>
        <end position="27"/>
    </location>
</feature>
<dbReference type="Proteomes" id="UP001204151">
    <property type="component" value="Unassembled WGS sequence"/>
</dbReference>
<gene>
    <name evidence="2" type="ORF">NX784_16195</name>
</gene>
<proteinExistence type="predicted"/>
<organism evidence="2 3">
    <name type="scientific">Massilia pinisoli</name>
    <dbReference type="NCBI Taxonomy" id="1772194"/>
    <lineage>
        <taxon>Bacteria</taxon>
        <taxon>Pseudomonadati</taxon>
        <taxon>Pseudomonadota</taxon>
        <taxon>Betaproteobacteria</taxon>
        <taxon>Burkholderiales</taxon>
        <taxon>Oxalobacteraceae</taxon>
        <taxon>Telluria group</taxon>
        <taxon>Massilia</taxon>
    </lineage>
</organism>
<sequence>MASSVSSWAQCGGGRKDSARRAVGTPSRDSITELIVPAARRCAERPCDNRRRRKCHIAREKGIAIAELSDPGGVCAHASIKRMSISR</sequence>
<accession>A0ABT1ZT93</accession>
<keyword evidence="3" id="KW-1185">Reference proteome</keyword>
<evidence type="ECO:0000313" key="3">
    <source>
        <dbReference type="Proteomes" id="UP001204151"/>
    </source>
</evidence>
<reference evidence="2 3" key="1">
    <citation type="submission" date="2022-08" db="EMBL/GenBank/DDBJ databases">
        <title>Reclassification of Massilia species as members of the genera Telluria, Duganella, Pseudoduganella, Mokoshia gen. nov. and Zemynaea gen. nov. using orthogonal and non-orthogonal genome-based approaches.</title>
        <authorList>
            <person name="Bowman J.P."/>
        </authorList>
    </citation>
    <scope>NUCLEOTIDE SEQUENCE [LARGE SCALE GENOMIC DNA]</scope>
    <source>
        <strain evidence="2 3">JCM 31316</strain>
    </source>
</reference>
<evidence type="ECO:0000256" key="1">
    <source>
        <dbReference type="SAM" id="MobiDB-lite"/>
    </source>
</evidence>
<dbReference type="RefSeq" id="WP_258817716.1">
    <property type="nucleotide sequence ID" value="NZ_JANUGW010000011.1"/>
</dbReference>
<name>A0ABT1ZT93_9BURK</name>
<comment type="caution">
    <text evidence="2">The sequence shown here is derived from an EMBL/GenBank/DDBJ whole genome shotgun (WGS) entry which is preliminary data.</text>
</comment>